<dbReference type="InterPro" id="IPR018247">
    <property type="entry name" value="EF_Hand_1_Ca_BS"/>
</dbReference>
<dbReference type="InterPro" id="IPR003594">
    <property type="entry name" value="HATPase_dom"/>
</dbReference>
<dbReference type="InterPro" id="IPR000477">
    <property type="entry name" value="RT_dom"/>
</dbReference>
<dbReference type="InterPro" id="IPR043128">
    <property type="entry name" value="Rev_trsase/Diguanyl_cyclase"/>
</dbReference>
<evidence type="ECO:0000259" key="6">
    <source>
        <dbReference type="PROSITE" id="PS50110"/>
    </source>
</evidence>
<keyword evidence="8" id="KW-1185">Reference proteome</keyword>
<gene>
    <name evidence="7" type="ORF">CBR_g39938</name>
</gene>
<dbReference type="Gene3D" id="3.40.50.2300">
    <property type="match status" value="2"/>
</dbReference>
<name>A0A388K1L1_CHABU</name>
<keyword evidence="2" id="KW-0597">Phosphoprotein</keyword>
<evidence type="ECO:0000259" key="5">
    <source>
        <dbReference type="PROSITE" id="PS50109"/>
    </source>
</evidence>
<dbReference type="Gramene" id="GBG63934">
    <property type="protein sequence ID" value="GBG63934"/>
    <property type="gene ID" value="CBR_g39938"/>
</dbReference>
<dbReference type="SUPFAM" id="SSF56672">
    <property type="entry name" value="DNA/RNA polymerases"/>
    <property type="match status" value="2"/>
</dbReference>
<evidence type="ECO:0000256" key="1">
    <source>
        <dbReference type="ARBA" id="ARBA00023268"/>
    </source>
</evidence>
<dbReference type="SUPFAM" id="SSF54160">
    <property type="entry name" value="Chromo domain-like"/>
    <property type="match status" value="1"/>
</dbReference>
<feature type="region of interest" description="Disordered" evidence="4">
    <location>
        <begin position="1203"/>
        <end position="1226"/>
    </location>
</feature>
<dbReference type="InterPro" id="IPR016197">
    <property type="entry name" value="Chromo-like_dom_sf"/>
</dbReference>
<comment type="caution">
    <text evidence="7">The sequence shown here is derived from an EMBL/GenBank/DDBJ whole genome shotgun (WGS) entry which is preliminary data.</text>
</comment>
<keyword evidence="1" id="KW-0511">Multifunctional enzyme</keyword>
<dbReference type="Pfam" id="PF17919">
    <property type="entry name" value="RT_RNaseH_2"/>
    <property type="match status" value="2"/>
</dbReference>
<dbReference type="Pfam" id="PF00072">
    <property type="entry name" value="Response_reg"/>
    <property type="match status" value="1"/>
</dbReference>
<dbReference type="Gene3D" id="3.30.565.10">
    <property type="entry name" value="Histidine kinase-like ATPase, C-terminal domain"/>
    <property type="match status" value="1"/>
</dbReference>
<evidence type="ECO:0000313" key="8">
    <source>
        <dbReference type="Proteomes" id="UP000265515"/>
    </source>
</evidence>
<feature type="region of interest" description="Disordered" evidence="4">
    <location>
        <begin position="1801"/>
        <end position="1839"/>
    </location>
</feature>
<reference evidence="7 8" key="1">
    <citation type="journal article" date="2018" name="Cell">
        <title>The Chara Genome: Secondary Complexity and Implications for Plant Terrestrialization.</title>
        <authorList>
            <person name="Nishiyama T."/>
            <person name="Sakayama H."/>
            <person name="Vries J.D."/>
            <person name="Buschmann H."/>
            <person name="Saint-Marcoux D."/>
            <person name="Ullrich K.K."/>
            <person name="Haas F.B."/>
            <person name="Vanderstraeten L."/>
            <person name="Becker D."/>
            <person name="Lang D."/>
            <person name="Vosolsobe S."/>
            <person name="Rombauts S."/>
            <person name="Wilhelmsson P.K.I."/>
            <person name="Janitza P."/>
            <person name="Kern R."/>
            <person name="Heyl A."/>
            <person name="Rumpler F."/>
            <person name="Villalobos L.I.A.C."/>
            <person name="Clay J.M."/>
            <person name="Skokan R."/>
            <person name="Toyoda A."/>
            <person name="Suzuki Y."/>
            <person name="Kagoshima H."/>
            <person name="Schijlen E."/>
            <person name="Tajeshwar N."/>
            <person name="Catarino B."/>
            <person name="Hetherington A.J."/>
            <person name="Saltykova A."/>
            <person name="Bonnot C."/>
            <person name="Breuninger H."/>
            <person name="Symeonidi A."/>
            <person name="Radhakrishnan G.V."/>
            <person name="Van Nieuwerburgh F."/>
            <person name="Deforce D."/>
            <person name="Chang C."/>
            <person name="Karol K.G."/>
            <person name="Hedrich R."/>
            <person name="Ulvskov P."/>
            <person name="Glockner G."/>
            <person name="Delwiche C.F."/>
            <person name="Petrasek J."/>
            <person name="Van de Peer Y."/>
            <person name="Friml J."/>
            <person name="Beilby M."/>
            <person name="Dolan L."/>
            <person name="Kohara Y."/>
            <person name="Sugano S."/>
            <person name="Fujiyama A."/>
            <person name="Delaux P.-M."/>
            <person name="Quint M."/>
            <person name="TheiBen G."/>
            <person name="Hagemann M."/>
            <person name="Harholt J."/>
            <person name="Dunand C."/>
            <person name="Zachgo S."/>
            <person name="Langdale J."/>
            <person name="Maumus F."/>
            <person name="Straeten D.V.D."/>
            <person name="Gould S.B."/>
            <person name="Rensing S.A."/>
        </authorList>
    </citation>
    <scope>NUCLEOTIDE SEQUENCE [LARGE SCALE GENOMIC DNA]</scope>
    <source>
        <strain evidence="7 8">S276</strain>
    </source>
</reference>
<dbReference type="InterPro" id="IPR036890">
    <property type="entry name" value="HATPase_C_sf"/>
</dbReference>
<dbReference type="PANTHER" id="PTHR37984:SF5">
    <property type="entry name" value="PROTEIN NYNRIN-LIKE"/>
    <property type="match status" value="1"/>
</dbReference>
<dbReference type="Proteomes" id="UP000265515">
    <property type="component" value="Unassembled WGS sequence"/>
</dbReference>
<protein>
    <recommendedName>
        <fullName evidence="9">Histidine kinase</fullName>
    </recommendedName>
</protein>
<dbReference type="InterPro" id="IPR012337">
    <property type="entry name" value="RNaseH-like_sf"/>
</dbReference>
<dbReference type="Pfam" id="PF00078">
    <property type="entry name" value="RVT_1"/>
    <property type="match status" value="1"/>
</dbReference>
<dbReference type="InterPro" id="IPR056839">
    <property type="entry name" value="Receiver_AHK4/CRE1_1st"/>
</dbReference>
<feature type="coiled-coil region" evidence="3">
    <location>
        <begin position="1887"/>
        <end position="1918"/>
    </location>
</feature>
<dbReference type="Gene3D" id="3.30.420.10">
    <property type="entry name" value="Ribonuclease H-like superfamily/Ribonuclease H"/>
    <property type="match status" value="1"/>
</dbReference>
<feature type="compositionally biased region" description="Basic and acidic residues" evidence="4">
    <location>
        <begin position="1801"/>
        <end position="1827"/>
    </location>
</feature>
<dbReference type="SUPFAM" id="SSF52172">
    <property type="entry name" value="CheY-like"/>
    <property type="match status" value="2"/>
</dbReference>
<organism evidence="7 8">
    <name type="scientific">Chara braunii</name>
    <name type="common">Braun's stonewort</name>
    <dbReference type="NCBI Taxonomy" id="69332"/>
    <lineage>
        <taxon>Eukaryota</taxon>
        <taxon>Viridiplantae</taxon>
        <taxon>Streptophyta</taxon>
        <taxon>Charophyceae</taxon>
        <taxon>Charales</taxon>
        <taxon>Characeae</taxon>
        <taxon>Chara</taxon>
    </lineage>
</organism>
<dbReference type="PROSITE" id="PS50110">
    <property type="entry name" value="RESPONSE_REGULATORY"/>
    <property type="match status" value="1"/>
</dbReference>
<dbReference type="PANTHER" id="PTHR37984">
    <property type="entry name" value="PROTEIN CBG26694"/>
    <property type="match status" value="1"/>
</dbReference>
<dbReference type="PROSITE" id="PS00018">
    <property type="entry name" value="EF_HAND_1"/>
    <property type="match status" value="1"/>
</dbReference>
<feature type="modified residue" description="4-aspartylphosphate" evidence="2">
    <location>
        <position position="1697"/>
    </location>
</feature>
<dbReference type="STRING" id="69332.A0A388K1L1"/>
<dbReference type="SUPFAM" id="SSF53098">
    <property type="entry name" value="Ribonuclease H-like"/>
    <property type="match status" value="1"/>
</dbReference>
<keyword evidence="3" id="KW-0175">Coiled coil</keyword>
<dbReference type="SUPFAM" id="SSF55874">
    <property type="entry name" value="ATPase domain of HSP90 chaperone/DNA topoisomerase II/histidine kinase"/>
    <property type="match status" value="1"/>
</dbReference>
<dbReference type="InterPro" id="IPR001789">
    <property type="entry name" value="Sig_transdc_resp-reg_receiver"/>
</dbReference>
<dbReference type="Pfam" id="PF02518">
    <property type="entry name" value="HATPase_c"/>
    <property type="match status" value="1"/>
</dbReference>
<dbReference type="Gene3D" id="3.30.70.270">
    <property type="match status" value="3"/>
</dbReference>
<feature type="domain" description="Histidine kinase" evidence="5">
    <location>
        <begin position="1265"/>
        <end position="1330"/>
    </location>
</feature>
<dbReference type="InterPro" id="IPR041577">
    <property type="entry name" value="RT_RNaseH_2"/>
</dbReference>
<dbReference type="GO" id="GO:0004672">
    <property type="term" value="F:protein kinase activity"/>
    <property type="evidence" value="ECO:0007669"/>
    <property type="project" value="UniProtKB-ARBA"/>
</dbReference>
<dbReference type="CDD" id="cd01647">
    <property type="entry name" value="RT_LTR"/>
    <property type="match status" value="1"/>
</dbReference>
<dbReference type="InterPro" id="IPR036397">
    <property type="entry name" value="RNaseH_sf"/>
</dbReference>
<dbReference type="InterPro" id="IPR004358">
    <property type="entry name" value="Sig_transdc_His_kin-like_C"/>
</dbReference>
<dbReference type="PROSITE" id="PS50109">
    <property type="entry name" value="HIS_KIN"/>
    <property type="match status" value="1"/>
</dbReference>
<proteinExistence type="predicted"/>
<dbReference type="GO" id="GO:0003676">
    <property type="term" value="F:nucleic acid binding"/>
    <property type="evidence" value="ECO:0007669"/>
    <property type="project" value="InterPro"/>
</dbReference>
<dbReference type="CDD" id="cd17546">
    <property type="entry name" value="REC_hyHK_CKI1_RcsC-like"/>
    <property type="match status" value="1"/>
</dbReference>
<evidence type="ECO:0000256" key="2">
    <source>
        <dbReference type="PROSITE-ProRule" id="PRU00169"/>
    </source>
</evidence>
<dbReference type="CDD" id="cd09274">
    <property type="entry name" value="RNase_HI_RT_Ty3"/>
    <property type="match status" value="1"/>
</dbReference>
<dbReference type="InterPro" id="IPR043502">
    <property type="entry name" value="DNA/RNA_pol_sf"/>
</dbReference>
<dbReference type="InterPro" id="IPR005467">
    <property type="entry name" value="His_kinase_dom"/>
</dbReference>
<accession>A0A388K1L1</accession>
<evidence type="ECO:0000256" key="4">
    <source>
        <dbReference type="SAM" id="MobiDB-lite"/>
    </source>
</evidence>
<sequence length="2422" mass="274969">MSAVPCQQCHVSNRATSAVPHQQCPATVTVSVLGMPGQLANESIAEYRQRFEAPLALIEAEEQRQAAAKAARLQAEAAAAAEKQRLQAEADADTQARRKEAQDLLQRHEATSIEKLKFWHFEPFEHHEDATPEEQHKEFLAKLLTGLDLEQIAPRPDAGESSSASSTRQLEERVDHVVAMLGDISTFAAPATISKQQDTLKTEVQQLHRLPNKDGNTNAQHYKMPTFRIKKFDDYTHQDPVPWWEGFTIQLRILFVPEHSYIGALFLNSKGRCQIWLSHLATIHGVQVADLLEKISWEELTKLWKKRFIVDDAPTLAINRLFAMTQGNTLTRDRRTKWQKIVATPDLELPFLHLRQECYNRSCAALSLALGDHKQYMTFVEIIDKAREIIKTNWAAAHEKSAWQPTYVEKGKFASPPTIVRDSTSWLRLEELDPLTFADFQWMPLPPSSRLLKPHCNVLMARFWDYLHTAVPASLMDAGVEVVGLHDYIAKIDREFKTQRSMRKPSRTSTLFRASTTSSNGWAAPSFSPSLTSNRDITQLEIRQEDRYKTAFKTRYGHFEWLVMPFGLTNAPATFQAAMTMEFRHMLDRFVLIYLDDILVYSRSLDKHVEHLRTVLERLWFGRACGAPAHCFGAATTSKYKANRDKCKFAQQELEYLGHYVTPQGIRRLAEKIEAIRIWPEPHQHHGHSLIHEVPFVFDDDARRSFQALKTAMLMAPVLSIYDPTLRTRVTNDASGYGIRAVLEQHNDDDDWHPVEYFSHKVPPINSLDEARKELPAFVMALKRWWHFLLGRRRFTWVTDNNPLTYYKTQDMVSSTIGRWMYFIDQFDFTLKHLAGLSDRATDALSRRPDLCTVSHHAFAFDEELQRHFIRGYESDPDFAPLYAQLSLDHPPASHYCIVDGTCSSTREARTYCVSHATVVFGLAFSESDTKMKPSSARHPQTDGHTERAHQTAQMMLRTLIRPDQKDWVDRLPDIEFAYNTSSHPAISVTPFELHNGGQKGRIFADLLLPRTADIDAACSPTFVRKYRGLLAQARANMQKAQVRMQQQANRRCVPCPIRADDLVWVSVEEFALEQDVSHKLLPKWFGPWLVTSAAGNELDGPSFVINIPPHLTVHPVFHTSKLATYTPAKSDDFPGRRTQDPPPMDGHQEVDRVITDRKYGSKPRQYKVTFKACDSDDTRWISGADLKTSAPLIYAHYERQRLAKETSRPAPPTRTVVPPSDRQLRPRRARPGLAALRPASAPPVQKYWSSLSEAIDLPAFYRYGIPYEAQGKIMQPFIQADCSTSRNFGGTGIGLSISKRLAELMGGRLSFKSQPGVGTTFKFECKLKCPSTISMFQEHSLQGLEVNADGRAFHRASKLQGMCALVVDDGNVRREVTASYLRRLGVNVESVASVKTALEMLVDSAIGSGGLSRRSESENKTDGAVDRYMNGLMPHFVDMSVGGLREADRRVVDSTTTRHSAHPLYTTHDSRALVEVSMLPQYGEKDYELSGSGRNGLEGSGFVSMHKAFGDESEPLRRACSRKHGFSFIVFDSGHSQVLWTQFIDMIREEVTKSIRGLNGKINGLQSVLSLPPIFLILGQHDKKVEITAKEAGYVDCLIRPLRLGVLAKALVQSLGLLEGGDLRNRRCSSRMKIAATLKKLLVGKKFLVVDDNLINRKVATSFLKKFGAAVTSAESGHEALTFLQIPHDIDMVFMDVQMPDLDGYETTRQIRERERQARLAGTDPVRHTLVVAMTADVLKTRSGIDISPYTKEQPEKMATLVKENKERKELLKQEKLKAIAEEQATKMKKLEEEMKRVQQEEEERRKVVEEEAAAEKEKERMRIESRVGTSGTKNDTDAEMEKKISEWVANLSLGEDEEAESYVTQEERDALASELATMKDPMERREREEEQKLAWKLRMKREKKRRREEVNKLTAEVAKVQECRKEVLAQPDDKAKWDKVLGYLEVLSTAWMEERQASWSQEVALSAMWSGFRDFACEIVTHIGGEVRQLRDNVGKFCEGAIEGAKATAAVEGEGRPRKEPVKLKFPDAYGGKEEESFDNWEASVNSNIYLQHILSEEQVLVAFQVLKDEATSFARSLARAAGCENNLVAYSRVTPLPQFFKLLKERFADPTRGVRASDKLQTIHSRQWRSARALKGTMDDLVAVPDHGVTETQLVQLFYRAMSEARPGHFFDKSQQAGITYDALSREVVLYESKSLPVTTFWHKDLDKGKRWKGRTISGQVLEKLREANFKINAKKCEWAKTQVLYLGHMLDGDGIKPEDSKIATIRDWLSPRTLTELRSFLGLANYYRKFVRNFSTIAAPLSRLLKKEAIWQWDKDCTSVLKRLKRALTEYPVLKVADPSLPFVVTTDARQYGIGAVLQQDDGNGYRPVEFMSARMPSEKGTREKCIESGMDSYIPKPIQEDQFWHLVMEFIAADQLQ</sequence>
<feature type="compositionally biased region" description="Basic and acidic residues" evidence="4">
    <location>
        <begin position="1130"/>
        <end position="1140"/>
    </location>
</feature>
<dbReference type="PRINTS" id="PR00344">
    <property type="entry name" value="BCTRLSENSOR"/>
</dbReference>
<dbReference type="Pfam" id="PF24896">
    <property type="entry name" value="Receiver_CRE1"/>
    <property type="match status" value="1"/>
</dbReference>
<dbReference type="SMART" id="SM00448">
    <property type="entry name" value="REC"/>
    <property type="match status" value="1"/>
</dbReference>
<dbReference type="GO" id="GO:0000160">
    <property type="term" value="P:phosphorelay signal transduction system"/>
    <property type="evidence" value="ECO:0007669"/>
    <property type="project" value="InterPro"/>
</dbReference>
<evidence type="ECO:0008006" key="9">
    <source>
        <dbReference type="Google" id="ProtNLM"/>
    </source>
</evidence>
<dbReference type="EMBL" id="BFEA01000044">
    <property type="protein sequence ID" value="GBG63934.1"/>
    <property type="molecule type" value="Genomic_DNA"/>
</dbReference>
<evidence type="ECO:0000313" key="7">
    <source>
        <dbReference type="EMBL" id="GBG63934.1"/>
    </source>
</evidence>
<dbReference type="FunFam" id="3.30.70.270:FF:000063">
    <property type="entry name" value="Zinc knuckle domaincontaining protein"/>
    <property type="match status" value="1"/>
</dbReference>
<feature type="coiled-coil region" evidence="3">
    <location>
        <begin position="63"/>
        <end position="98"/>
    </location>
</feature>
<feature type="coiled-coil region" evidence="3">
    <location>
        <begin position="1024"/>
        <end position="1051"/>
    </location>
</feature>
<evidence type="ECO:0000256" key="3">
    <source>
        <dbReference type="SAM" id="Coils"/>
    </source>
</evidence>
<dbReference type="InterPro" id="IPR050951">
    <property type="entry name" value="Retrovirus_Pol_polyprotein"/>
</dbReference>
<feature type="domain" description="Response regulatory" evidence="6">
    <location>
        <begin position="1647"/>
        <end position="1770"/>
    </location>
</feature>
<dbReference type="InterPro" id="IPR011006">
    <property type="entry name" value="CheY-like_superfamily"/>
</dbReference>
<feature type="region of interest" description="Disordered" evidence="4">
    <location>
        <begin position="1128"/>
        <end position="1149"/>
    </location>
</feature>